<dbReference type="GO" id="GO:0008021">
    <property type="term" value="C:synaptic vesicle"/>
    <property type="evidence" value="ECO:0007669"/>
    <property type="project" value="TreeGrafter"/>
</dbReference>
<dbReference type="GO" id="GO:0005905">
    <property type="term" value="C:clathrin-coated pit"/>
    <property type="evidence" value="ECO:0007669"/>
    <property type="project" value="UniProtKB-SubCell"/>
</dbReference>
<dbReference type="GO" id="GO:0000149">
    <property type="term" value="F:SNARE binding"/>
    <property type="evidence" value="ECO:0007669"/>
    <property type="project" value="TreeGrafter"/>
</dbReference>
<dbReference type="GO" id="GO:0030136">
    <property type="term" value="C:clathrin-coated vesicle"/>
    <property type="evidence" value="ECO:0007669"/>
    <property type="project" value="UniProtKB-SubCell"/>
</dbReference>
<evidence type="ECO:0000256" key="15">
    <source>
        <dbReference type="ARBA" id="ARBA00023176"/>
    </source>
</evidence>
<keyword evidence="15" id="KW-0168">Coated pit</keyword>
<dbReference type="GO" id="GO:0005546">
    <property type="term" value="F:phosphatidylinositol-4,5-bisphosphate binding"/>
    <property type="evidence" value="ECO:0007669"/>
    <property type="project" value="TreeGrafter"/>
</dbReference>
<keyword evidence="11" id="KW-0832">Ubl conjugation</keyword>
<evidence type="ECO:0000313" key="24">
    <source>
        <dbReference type="Proteomes" id="UP000694560"/>
    </source>
</evidence>
<keyword evidence="24" id="KW-1185">Reference proteome</keyword>
<comment type="similarity">
    <text evidence="6">Belongs to the PICALM/SNAP91 family.</text>
</comment>
<dbReference type="Pfam" id="PF07651">
    <property type="entry name" value="ANTH"/>
    <property type="match status" value="1"/>
</dbReference>
<evidence type="ECO:0000256" key="20">
    <source>
        <dbReference type="ARBA" id="ARBA00068054"/>
    </source>
</evidence>
<dbReference type="InterPro" id="IPR008942">
    <property type="entry name" value="ENTH_VHS"/>
</dbReference>
<dbReference type="InterPro" id="IPR045192">
    <property type="entry name" value="AP180-like"/>
</dbReference>
<dbReference type="SUPFAM" id="SSF89009">
    <property type="entry name" value="GAT-like domain"/>
    <property type="match status" value="1"/>
</dbReference>
<dbReference type="Gene3D" id="1.25.40.90">
    <property type="match status" value="1"/>
</dbReference>
<name>A0A8C5U0W6_9PASS</name>
<evidence type="ECO:0000313" key="23">
    <source>
        <dbReference type="Ensembl" id="ENSMCSP00000015225.1"/>
    </source>
</evidence>
<dbReference type="InterPro" id="IPR011417">
    <property type="entry name" value="ANTH_dom"/>
</dbReference>
<dbReference type="CDD" id="cd16985">
    <property type="entry name" value="ANTH_N_AP180"/>
    <property type="match status" value="1"/>
</dbReference>
<feature type="region of interest" description="Disordered" evidence="21">
    <location>
        <begin position="505"/>
        <end position="540"/>
    </location>
</feature>
<evidence type="ECO:0000256" key="11">
    <source>
        <dbReference type="ARBA" id="ARBA00022843"/>
    </source>
</evidence>
<keyword evidence="14" id="KW-0472">Membrane</keyword>
<dbReference type="PROSITE" id="PS50942">
    <property type="entry name" value="ENTH"/>
    <property type="match status" value="1"/>
</dbReference>
<evidence type="ECO:0000256" key="12">
    <source>
        <dbReference type="ARBA" id="ARBA00022990"/>
    </source>
</evidence>
<evidence type="ECO:0000256" key="8">
    <source>
        <dbReference type="ARBA" id="ARBA00022499"/>
    </source>
</evidence>
<sequence>MMSGQSITDRITAAQHSVTGSAVAKAVCKATTHEVMGPKKKHLDYLIQCTNEMNVNIPQLADTLFERTANSSWVVVFKALITTHHLMMYGNERFIQYLASRNTLFNLNNYLDKSAMQGYDMSTFIRRYSRYLNEKALSYRLVAVDFTKMKRGIDGVMRTMNPEKLLKTLPIIQNQLDALLDFDANPNELTNGVINAAFMLLFKDSIRLFAAYNEGIINLLERYFDMKKNQCKEGLDIYKKFLARMTKLSEFLKVAEQVGIDQGDIPDLTQAPSSLLEALEQHLASVEGKKTKEVSAASRASALYNAVSTLANTGMSISRMDEKEKQQALEEEQVRLQALKEQRLREISVVSNSTSTSASPSTLSGKSVNTTVAVDLFAAPAPTTNSMPNLSSDLFDLQPAFVPTVQSTPAISTSASSAWGGFSLHSAPPSTTTSTINVDFDAVFGGKSTAPEYRTASDDVLQPTVPPQSQRATVASQQSGKILANDLDSSLANLVGNLGFGGTPSKKSDMQWSQPTEKKLTGGTNWQAKTSTSTTWNPTPLPTIPHMVPAPITYPLTTPQVPVYGMVPPQVGAAPLMAPQSMMYTQPGLRPTNPFAPVSETQIQFM</sequence>
<comment type="subcellular location">
    <subcellularLocation>
        <location evidence="3">Cell membrane</location>
    </subcellularLocation>
    <subcellularLocation>
        <location evidence="2">Cytoplasmic vesicle</location>
        <location evidence="2">Clathrin-coated vesicle</location>
    </subcellularLocation>
    <subcellularLocation>
        <location evidence="4">Golgi apparatus</location>
    </subcellularLocation>
    <subcellularLocation>
        <location evidence="5">Membrane</location>
        <location evidence="5">Clathrin-coated pit</location>
    </subcellularLocation>
    <subcellularLocation>
        <location evidence="1">Nucleus</location>
    </subcellularLocation>
</comment>
<dbReference type="FunFam" id="1.20.58.150:FF:000001">
    <property type="entry name" value="phosphatidylinositol-binding clathrin assembly protein-like isoform X1"/>
    <property type="match status" value="1"/>
</dbReference>
<feature type="compositionally biased region" description="Polar residues" evidence="21">
    <location>
        <begin position="522"/>
        <end position="538"/>
    </location>
</feature>
<keyword evidence="12" id="KW-0007">Acetylation</keyword>
<dbReference type="Ensembl" id="ENSMCST00000015617.1">
    <property type="protein sequence ID" value="ENSMCSP00000015225.1"/>
    <property type="gene ID" value="ENSMCSG00000010707.1"/>
</dbReference>
<evidence type="ECO:0000256" key="1">
    <source>
        <dbReference type="ARBA" id="ARBA00004123"/>
    </source>
</evidence>
<dbReference type="PANTHER" id="PTHR22951:SF11">
    <property type="entry name" value="ENTH DOMAIN-CONTAINING PROTEIN"/>
    <property type="match status" value="1"/>
</dbReference>
<dbReference type="GO" id="GO:0005545">
    <property type="term" value="F:1-phosphatidylinositol binding"/>
    <property type="evidence" value="ECO:0007669"/>
    <property type="project" value="InterPro"/>
</dbReference>
<evidence type="ECO:0000256" key="21">
    <source>
        <dbReference type="SAM" id="MobiDB-lite"/>
    </source>
</evidence>
<evidence type="ECO:0000256" key="13">
    <source>
        <dbReference type="ARBA" id="ARBA00023034"/>
    </source>
</evidence>
<dbReference type="GO" id="GO:0048268">
    <property type="term" value="P:clathrin coat assembly"/>
    <property type="evidence" value="ECO:0007669"/>
    <property type="project" value="InterPro"/>
</dbReference>
<comment type="subunit">
    <text evidence="19">Binds to clathrin; involves primarily the C-terminal sequences, but the full-length protein is required for full binding capacity. Binds phosphatidylinositol 4,5- bisphosphate. Interacts with PIMREG; this interaction may change the subcellular location into the nucleus. Interacts with AP2A1 (via its alpha-appendage domain). Interacts (via N-terminus) with VAMP2; VAMP3; VAMP7 and VAMP8 (Via N-terminus). Interacts with LC3/MAP1LC3A.</text>
</comment>
<dbReference type="GO" id="GO:0016185">
    <property type="term" value="P:synaptic vesicle budding from presynaptic endocytic zone membrane"/>
    <property type="evidence" value="ECO:0007669"/>
    <property type="project" value="TreeGrafter"/>
</dbReference>
<reference evidence="23" key="2">
    <citation type="submission" date="2025-09" db="UniProtKB">
        <authorList>
            <consortium name="Ensembl"/>
        </authorList>
    </citation>
    <scope>IDENTIFICATION</scope>
</reference>
<reference evidence="23" key="1">
    <citation type="submission" date="2025-08" db="UniProtKB">
        <authorList>
            <consortium name="Ensembl"/>
        </authorList>
    </citation>
    <scope>IDENTIFICATION</scope>
</reference>
<dbReference type="PANTHER" id="PTHR22951">
    <property type="entry name" value="CLATHRIN ASSEMBLY PROTEIN"/>
    <property type="match status" value="1"/>
</dbReference>
<keyword evidence="16" id="KW-0539">Nucleus</keyword>
<dbReference type="GO" id="GO:0005794">
    <property type="term" value="C:Golgi apparatus"/>
    <property type="evidence" value="ECO:0007669"/>
    <property type="project" value="UniProtKB-SubCell"/>
</dbReference>
<keyword evidence="17" id="KW-0968">Cytoplasmic vesicle</keyword>
<evidence type="ECO:0000256" key="4">
    <source>
        <dbReference type="ARBA" id="ARBA00004555"/>
    </source>
</evidence>
<keyword evidence="10" id="KW-0254">Endocytosis</keyword>
<proteinExistence type="inferred from homology"/>
<dbReference type="InterPro" id="IPR014712">
    <property type="entry name" value="ANTH_dom_sf"/>
</dbReference>
<keyword evidence="13" id="KW-0333">Golgi apparatus</keyword>
<keyword evidence="8" id="KW-1017">Isopeptide bond</keyword>
<organism evidence="23 24">
    <name type="scientific">Malurus cyaneus samueli</name>
    <dbReference type="NCBI Taxonomy" id="2593467"/>
    <lineage>
        <taxon>Eukaryota</taxon>
        <taxon>Metazoa</taxon>
        <taxon>Chordata</taxon>
        <taxon>Craniata</taxon>
        <taxon>Vertebrata</taxon>
        <taxon>Euteleostomi</taxon>
        <taxon>Archelosauria</taxon>
        <taxon>Archosauria</taxon>
        <taxon>Dinosauria</taxon>
        <taxon>Saurischia</taxon>
        <taxon>Theropoda</taxon>
        <taxon>Coelurosauria</taxon>
        <taxon>Aves</taxon>
        <taxon>Neognathae</taxon>
        <taxon>Neoaves</taxon>
        <taxon>Telluraves</taxon>
        <taxon>Australaves</taxon>
        <taxon>Passeriformes</taxon>
        <taxon>Meliphagoidea</taxon>
        <taxon>Maluridae</taxon>
        <taxon>Malurus</taxon>
    </lineage>
</organism>
<dbReference type="InterPro" id="IPR013809">
    <property type="entry name" value="ENTH"/>
</dbReference>
<accession>A0A8C5U0W6</accession>
<dbReference type="SUPFAM" id="SSF48464">
    <property type="entry name" value="ENTH/VHS domain"/>
    <property type="match status" value="1"/>
</dbReference>
<feature type="domain" description="ENTH" evidence="22">
    <location>
        <begin position="15"/>
        <end position="146"/>
    </location>
</feature>
<evidence type="ECO:0000259" key="22">
    <source>
        <dbReference type="PROSITE" id="PS50942"/>
    </source>
</evidence>
<evidence type="ECO:0000256" key="6">
    <source>
        <dbReference type="ARBA" id="ARBA00008011"/>
    </source>
</evidence>
<evidence type="ECO:0000256" key="3">
    <source>
        <dbReference type="ARBA" id="ARBA00004236"/>
    </source>
</evidence>
<evidence type="ECO:0000256" key="17">
    <source>
        <dbReference type="ARBA" id="ARBA00023329"/>
    </source>
</evidence>
<dbReference type="FunFam" id="1.25.40.90:FF:000001">
    <property type="entry name" value="phosphatidylinositol-binding clathrin assembly protein-like isoform X1"/>
    <property type="match status" value="1"/>
</dbReference>
<dbReference type="Proteomes" id="UP000694560">
    <property type="component" value="Unplaced"/>
</dbReference>
<protein>
    <recommendedName>
        <fullName evidence="20">Phosphatidylinositol-binding clathrin assembly protein</fullName>
    </recommendedName>
</protein>
<dbReference type="GO" id="GO:0098894">
    <property type="term" value="C:extrinsic component of presynaptic endocytic zone membrane"/>
    <property type="evidence" value="ECO:0007669"/>
    <property type="project" value="TreeGrafter"/>
</dbReference>
<evidence type="ECO:0000256" key="2">
    <source>
        <dbReference type="ARBA" id="ARBA00004132"/>
    </source>
</evidence>
<evidence type="ECO:0000256" key="7">
    <source>
        <dbReference type="ARBA" id="ARBA00022475"/>
    </source>
</evidence>
<dbReference type="GO" id="GO:0072583">
    <property type="term" value="P:clathrin-dependent endocytosis"/>
    <property type="evidence" value="ECO:0007669"/>
    <property type="project" value="InterPro"/>
</dbReference>
<evidence type="ECO:0000256" key="14">
    <source>
        <dbReference type="ARBA" id="ARBA00023136"/>
    </source>
</evidence>
<dbReference type="GO" id="GO:0032050">
    <property type="term" value="F:clathrin heavy chain binding"/>
    <property type="evidence" value="ECO:0007669"/>
    <property type="project" value="TreeGrafter"/>
</dbReference>
<evidence type="ECO:0000256" key="19">
    <source>
        <dbReference type="ARBA" id="ARBA00061829"/>
    </source>
</evidence>
<dbReference type="SMART" id="SM00273">
    <property type="entry name" value="ENTH"/>
    <property type="match status" value="1"/>
</dbReference>
<evidence type="ECO:0000256" key="10">
    <source>
        <dbReference type="ARBA" id="ARBA00022583"/>
    </source>
</evidence>
<evidence type="ECO:0000256" key="18">
    <source>
        <dbReference type="ARBA" id="ARBA00055144"/>
    </source>
</evidence>
<dbReference type="Gene3D" id="1.20.58.150">
    <property type="entry name" value="ANTH domain"/>
    <property type="match status" value="1"/>
</dbReference>
<keyword evidence="7" id="KW-1003">Cell membrane</keyword>
<evidence type="ECO:0000256" key="9">
    <source>
        <dbReference type="ARBA" id="ARBA00022553"/>
    </source>
</evidence>
<dbReference type="GO" id="GO:0005634">
    <property type="term" value="C:nucleus"/>
    <property type="evidence" value="ECO:0007669"/>
    <property type="project" value="UniProtKB-SubCell"/>
</dbReference>
<keyword evidence="9" id="KW-0597">Phosphoprotein</keyword>
<comment type="function">
    <text evidence="18">Cytoplasmic adapter protein that plays a critical role in clathrin-mediated endocytosis which is important in processes such as internalization of cell receptors, synaptic transmission or removal of apoptotic cells. Recruits AP-2 and attaches clathrin triskelions to the cytoplasmic side of plasma membrane leading to clathrin-coated vesicles (CCVs) assembly. Furthermore, regulates clathrin-coated vesicle size and maturation by directly sensing and driving membrane curvature. In addition to binding to clathrin, mediates the endocytosis of small R-SNARES (Soluble NSF Attachment Protein REceptors) between plasma membranes and endosomes including VAMP2, VAMP3, VAMP4, VAMP7 or VAMP8. In turn, PICALM-dependent SNARE endocytosis is required for the formation and maturation of autophagic precursors. Modulates thereby autophagy and the turnover of autophagy substrates such as MAPT/TAU or amyloid precursor protein cleaved C-terminal fragment (APP-CTF).</text>
</comment>
<dbReference type="AlphaFoldDB" id="A0A8C5U0W6"/>
<evidence type="ECO:0000256" key="16">
    <source>
        <dbReference type="ARBA" id="ARBA00023242"/>
    </source>
</evidence>
<evidence type="ECO:0000256" key="5">
    <source>
        <dbReference type="ARBA" id="ARBA00004600"/>
    </source>
</evidence>